<keyword evidence="1" id="KW-0472">Membrane</keyword>
<protein>
    <submittedName>
        <fullName evidence="2">Uncharacterized protein</fullName>
    </submittedName>
</protein>
<comment type="caution">
    <text evidence="2">The sequence shown here is derived from an EMBL/GenBank/DDBJ whole genome shotgun (WGS) entry which is preliminary data.</text>
</comment>
<evidence type="ECO:0000313" key="3">
    <source>
        <dbReference type="Proteomes" id="UP000466535"/>
    </source>
</evidence>
<evidence type="ECO:0000256" key="1">
    <source>
        <dbReference type="SAM" id="Phobius"/>
    </source>
</evidence>
<accession>A0A6B0T1L5</accession>
<evidence type="ECO:0000313" key="2">
    <source>
        <dbReference type="EMBL" id="MXR50116.1"/>
    </source>
</evidence>
<proteinExistence type="predicted"/>
<keyword evidence="1" id="KW-1133">Transmembrane helix</keyword>
<organism evidence="2 3">
    <name type="scientific">Halovenus carboxidivorans</name>
    <dbReference type="NCBI Taxonomy" id="2692199"/>
    <lineage>
        <taxon>Archaea</taxon>
        <taxon>Methanobacteriati</taxon>
        <taxon>Methanobacteriota</taxon>
        <taxon>Stenosarchaea group</taxon>
        <taxon>Halobacteria</taxon>
        <taxon>Halobacteriales</taxon>
        <taxon>Haloarculaceae</taxon>
        <taxon>Halovenus</taxon>
    </lineage>
</organism>
<dbReference type="AlphaFoldDB" id="A0A6B0T1L5"/>
<name>A0A6B0T1L5_9EURY</name>
<reference evidence="2 3" key="1">
    <citation type="submission" date="2019-12" db="EMBL/GenBank/DDBJ databases">
        <title>Isolation and characterization of three novel carbon monoxide-oxidizing members of Halobacteria from salione crusts and soils.</title>
        <authorList>
            <person name="Myers M.R."/>
            <person name="King G.M."/>
        </authorList>
    </citation>
    <scope>NUCLEOTIDE SEQUENCE [LARGE SCALE GENOMIC DNA]</scope>
    <source>
        <strain evidence="2 3">WSH3</strain>
    </source>
</reference>
<gene>
    <name evidence="2" type="ORF">GRX03_00635</name>
</gene>
<sequence>MGVVKREGDWRLEKRGEGVYEVTYQKDVEVRIYTEDAPPDAQMGFDTIKTRQVSSYHDAEEIFEQYAHGEQPMGMGTLQAATGETSTTPATTGDEITLSEVPPAGIAFVMIVAGSFTLYLYSQNPMMIFLPVGALMLVAGIGIIAYGLYLGSAEGWREASTFLMTTEQERQNSE</sequence>
<keyword evidence="3" id="KW-1185">Reference proteome</keyword>
<dbReference type="Proteomes" id="UP000466535">
    <property type="component" value="Unassembled WGS sequence"/>
</dbReference>
<keyword evidence="1" id="KW-0812">Transmembrane</keyword>
<feature type="transmembrane region" description="Helical" evidence="1">
    <location>
        <begin position="128"/>
        <end position="149"/>
    </location>
</feature>
<feature type="transmembrane region" description="Helical" evidence="1">
    <location>
        <begin position="104"/>
        <end position="121"/>
    </location>
</feature>
<dbReference type="RefSeq" id="WP_159762277.1">
    <property type="nucleotide sequence ID" value="NZ_WUUT01000001.1"/>
</dbReference>
<dbReference type="OrthoDB" id="255390at2157"/>
<dbReference type="EMBL" id="WUUT01000001">
    <property type="protein sequence ID" value="MXR50116.1"/>
    <property type="molecule type" value="Genomic_DNA"/>
</dbReference>